<reference evidence="1" key="1">
    <citation type="submission" date="2024-05" db="EMBL/GenBank/DDBJ databases">
        <authorList>
            <person name="Bunk B."/>
            <person name="Swiderski J."/>
            <person name="Sproer C."/>
            <person name="Thiel V."/>
        </authorList>
    </citation>
    <scope>NUCLEOTIDE SEQUENCE</scope>
    <source>
        <strain evidence="1">DSM 17735</strain>
    </source>
</reference>
<organism evidence="1">
    <name type="scientific">Polaromonas hydrogenivorans</name>
    <dbReference type="NCBI Taxonomy" id="335476"/>
    <lineage>
        <taxon>Bacteria</taxon>
        <taxon>Pseudomonadati</taxon>
        <taxon>Pseudomonadota</taxon>
        <taxon>Betaproteobacteria</taxon>
        <taxon>Burkholderiales</taxon>
        <taxon>Comamonadaceae</taxon>
        <taxon>Polaromonas</taxon>
    </lineage>
</organism>
<proteinExistence type="predicted"/>
<sequence>MLMKIHFAFDVQYLADSDRTQSERDQVMDSLESTLKALLAAQDSAATVAISDSHKGPGNKLVELTTTLEDAQIAGVLKAFSEQHGVNVTAFE</sequence>
<dbReference type="RefSeq" id="WP_349280045.1">
    <property type="nucleotide sequence ID" value="NZ_CBCSCU010000057.1"/>
</dbReference>
<dbReference type="EMBL" id="CP157675">
    <property type="protein sequence ID" value="XBP70708.1"/>
    <property type="molecule type" value="Genomic_DNA"/>
</dbReference>
<accession>A0AAU7LUR8</accession>
<evidence type="ECO:0000313" key="1">
    <source>
        <dbReference type="EMBL" id="XBP70708.1"/>
    </source>
</evidence>
<name>A0AAU7LUR8_9BURK</name>
<gene>
    <name evidence="1" type="ORF">ABLV49_02535</name>
</gene>
<dbReference type="AlphaFoldDB" id="A0AAU7LUR8"/>
<protein>
    <submittedName>
        <fullName evidence="1">Uncharacterized protein</fullName>
    </submittedName>
</protein>